<keyword evidence="4 9" id="KW-0812">Transmembrane</keyword>
<feature type="region of interest" description="Disordered" evidence="8">
    <location>
        <begin position="1710"/>
        <end position="1824"/>
    </location>
</feature>
<dbReference type="InterPro" id="IPR024041">
    <property type="entry name" value="NH4_transpt_AmtB-like_dom"/>
</dbReference>
<feature type="compositionally biased region" description="Basic and acidic residues" evidence="8">
    <location>
        <begin position="2521"/>
        <end position="2644"/>
    </location>
</feature>
<evidence type="ECO:0000256" key="7">
    <source>
        <dbReference type="ARBA" id="ARBA00023177"/>
    </source>
</evidence>
<feature type="region of interest" description="Disordered" evidence="8">
    <location>
        <begin position="1632"/>
        <end position="1668"/>
    </location>
</feature>
<evidence type="ECO:0000256" key="2">
    <source>
        <dbReference type="ARBA" id="ARBA00005887"/>
    </source>
</evidence>
<sequence length="2725" mass="298357">MTRVGTMNVGKSLASKVLAVIAVMQAQSLDICCLQEIDVNVPSWPRVVSGFRARGFDIFAGPADANSMRRCAIVSKLPGKLLQLEGVDEASRAVAMVLEVQRDCSYRKVIVGCTYGHASCPESASRHSGQVIADFCRRRADWVLLGDFNVALDEAHAASELAARADVRSLDEPFLEYGPLPTTSPSRLRRIDFGLASRQLSAEALYTFEGIADHRGTAYDMRFAGPRGFSGPPRSPLHAADVSPSRWDAVWRPCDASFKAALGTDVEEAWSILSSAAEEALAGPTSRSSCCARHSTWRPQRERDVHKAADGAESLLLTRMRRLQRRLAHLRRVPHDAQLRRNIGGDLGQLGSSFPELLDYTHGGELGAVRLVDSLVAALEKEAQESAVAAWRQGVDFDYKAQCAWVKRRSSLEKEIEAAGGVDPLLPRVAIHPMRVIADAEAQWLPRWTRRRGRQQGAVESALSALPELPLSTIELSFAGAELFAIAKGMCGKAGGPDGWTADQWCHLPMDFWNCLARLWQSVVRLRELPRIWRYSRVALIPKANGDCRPLSLLCIAYRVGAKSVLSQVSSWAEGWLGHQTCGGVPRRSLKDVVSQLLVSNMDGGVTVAEDLSKFFDGIDHQDLDMALARLGAPRQFRELVGLFNDEHYKLFSAKGLLGGSWHQTSRGLCQGCPLSPLLASTVMLAWALRLEQLPGVRAVSFVDDRYLLLKPEADAGMACRSSRAFDRAMGFACDSAKCSVAAPSSCAWSTGVARTFGYELTSVLKVLGLTVGFNVGGQAALAGFSAHKARQRLRLASVVAKTVDGRRLLFRSLVVPLWTWAGAFGGLTAEDAMALRQDVISRVGSASAGDKARPLVLEIIGYDCDPVFSRRWAALREATRVATVTAAWQETAPLDVALRAWPTYLFFARDILMELGWQVEENGRVITRVDVQGRLRRFCCGQDRLDVLREWVEDWHRRDALARCQRVHRDFHRTEPALARGGWLPPITNDTLCTFRGHCKRFAVCGAFGRQLCLGHGCSGWDKAKRNGLDAVPQCRCGLEEPSRPHLLWRCPEFTTLSSACGPPTTRLAERLLAVAVPETPPAPPVLDAGELLEDLSADLRRRWTSGGTLLLGTDGSAFDQVAAASVAVEGGGTFATGLQGEDQSSYKAELDGLRLCLQGLRQAGVPGRAVIAVDCKAAIDAWKGHGCLVFYVSLFQFLKVQLRLLGIEIDVIWVPSHGKPTPVVAEASLHQRPFAGILLVAPQNIKGNIVPVECDDGNCQSTMLSWFFQWAFCTAGTNLSCPVLLSTRATIVSGCVAERVKSPTYAFFAFCMTSFISCQWTTSSWWQGSNERPQREESDVIEGDYYDPGYRRIVQFGRKRRFERTVSFEVEAFAVRWPSLLGTLWPQSSMMMEFLGDLDGGPLCWSFGPLEELDCGYEVSALCAVTLRKWVDELSLVDLLAYLLHIVVAWTWGGGWLASIFDVGYMDFAGSGVVHFTGGVCGLAGTVILGPRRGRFENPEEFEYHNVPLVVLGTFALWFGWYGFNPGSTLSMHDKEMGALAAQVAMRGYENTSSTSTCTVAPGPAALDTGQQAANVLPGDPFREAVFQETDGGKSRVRVRWRLGHVGISSFAAGLLSALEVCHDWKRGARLGEADHPGPSGGGARATARRRAEAEEEEEGSAEGMGDLAGMLRPIIEKLIRQVLKEILGGSAMKQMVAGMIAPTALSSSVAPVEGDEVPLTSKSERWKKRRRTEQAAASQPPGKGKGGDGKGKNSGGENPAKGKASDGKGKNSGGEKASDGKGKNTGGEAVANGKASNGKGKNTGGNGEPDGAGGWETVPSRKWTLRPEDWTDPLMSYDELVGAFAKGGGAAIKAVALVTEEELETLCTLLRGATLAHAVLLVALDKESQQRCPGVCGHRLLFRTVRYHTSHTAGLVPPQPKAVVAKQKIEPKASSVLYIRYYQKYMSTVLQNLEWTWDGQGRFIKRRDAYGVERIFELGVDSFEVIVEWLRDVHRRRCLAKCGRVVKQLHRGDAGDDVAQGLVLPGPPPDCLATFEGHKWAWRQAKDTTARHCALVTGCSYWHKRRKLPAAERPALRCLCGLQEPSRPHLMWCCSALQACRADIGMPVNRLEERLLAKEVPEWPRPPPVIDYDGFVDDLAAELQGSLSSEGTVVVATDGSVIDGVSALAVVLEGDQGVFTLGIAAEDQSSHRAEVEALLAVTRALRRTTAKGHVHILSDCQSAVRAVQGGGKAALLARRSRQLLEEVRERLHVHWWWIDPVARQAGTGQLEVSALRRDASSCPQRSCRQSCPPPCGYAGEWQYHRRWDGYDFVIVPFVNLFTQVAMNTTLSAATCGITVFLLKFVLVRKYDVGALCNGILSGLVSITAGCGNMECGSAVLTGFIGAFFYQAASSLLVRLKIDDPVDASAVHGACGIWGLLAAGLFDWGKGFDHYHGWSGFGCMAGDDGACRKGLGGAAIGAQIVMILAIIAWAGTLSMLSFLVLKFSGLLRIGENIEKVGYDMHSHSPPKAYAFSGNEKSKAEADRKAAEREKEAKEAEAAEEKRKMEEDQKRDDARRRTADRSDEPKRSLSEEKRKKEEEMRLREEELQKRREKKRALEQEEKSKYDADRKDRHKDRRIDDDKDDKEDAKQKEEDTKKRLEQEAKVLREQQAMLNVLRVLQKLSNATPDTFETLKKELEEVLRTDLPETGEQQTVLKAEADRVLEYAKLYVAEVSGKKPGS</sequence>
<dbReference type="PROSITE" id="PS01219">
    <property type="entry name" value="AMMONIUM_TRANSP"/>
    <property type="match status" value="1"/>
</dbReference>
<comment type="caution">
    <text evidence="11">The sequence shown here is derived from an EMBL/GenBank/DDBJ whole genome shotgun (WGS) entry which is preliminary data.</text>
</comment>
<feature type="compositionally biased region" description="Low complexity" evidence="8">
    <location>
        <begin position="1792"/>
        <end position="1803"/>
    </location>
</feature>
<organism evidence="11 12">
    <name type="scientific">Symbiodinium microadriaticum</name>
    <name type="common">Dinoflagellate</name>
    <name type="synonym">Zooxanthella microadriatica</name>
    <dbReference type="NCBI Taxonomy" id="2951"/>
    <lineage>
        <taxon>Eukaryota</taxon>
        <taxon>Sar</taxon>
        <taxon>Alveolata</taxon>
        <taxon>Dinophyceae</taxon>
        <taxon>Suessiales</taxon>
        <taxon>Symbiodiniaceae</taxon>
        <taxon>Symbiodinium</taxon>
    </lineage>
</organism>
<dbReference type="Pfam" id="PF00909">
    <property type="entry name" value="Ammonium_transp"/>
    <property type="match status" value="2"/>
</dbReference>
<dbReference type="InterPro" id="IPR036397">
    <property type="entry name" value="RNaseH_sf"/>
</dbReference>
<evidence type="ECO:0000256" key="5">
    <source>
        <dbReference type="ARBA" id="ARBA00022989"/>
    </source>
</evidence>
<feature type="compositionally biased region" description="Gly residues" evidence="8">
    <location>
        <begin position="1804"/>
        <end position="1817"/>
    </location>
</feature>
<feature type="transmembrane region" description="Helical" evidence="9">
    <location>
        <begin position="2412"/>
        <end position="2431"/>
    </location>
</feature>
<feature type="transmembrane region" description="Helical" evidence="9">
    <location>
        <begin position="1441"/>
        <end position="1463"/>
    </location>
</feature>
<evidence type="ECO:0000256" key="1">
    <source>
        <dbReference type="ARBA" id="ARBA00004141"/>
    </source>
</evidence>
<dbReference type="InterPro" id="IPR029020">
    <property type="entry name" value="Ammonium/urea_transptr"/>
</dbReference>
<gene>
    <name evidence="11" type="primary">AMT1-3</name>
    <name evidence="11" type="ORF">AK812_SmicGene43789</name>
</gene>
<dbReference type="InterPro" id="IPR012337">
    <property type="entry name" value="RNaseH-like_sf"/>
</dbReference>
<dbReference type="PROSITE" id="PS50878">
    <property type="entry name" value="RT_POL"/>
    <property type="match status" value="1"/>
</dbReference>
<dbReference type="InterPro" id="IPR000477">
    <property type="entry name" value="RT_dom"/>
</dbReference>
<dbReference type="GO" id="GO:0003676">
    <property type="term" value="F:nucleic acid binding"/>
    <property type="evidence" value="ECO:0007669"/>
    <property type="project" value="InterPro"/>
</dbReference>
<proteinExistence type="inferred from homology"/>
<feature type="transmembrane region" description="Helical" evidence="9">
    <location>
        <begin position="1475"/>
        <end position="1492"/>
    </location>
</feature>
<keyword evidence="6 9" id="KW-0472">Membrane</keyword>
<dbReference type="SUPFAM" id="SSF56672">
    <property type="entry name" value="DNA/RNA polymerases"/>
    <property type="match status" value="1"/>
</dbReference>
<evidence type="ECO:0000313" key="12">
    <source>
        <dbReference type="Proteomes" id="UP000186817"/>
    </source>
</evidence>
<dbReference type="InterPro" id="IPR018047">
    <property type="entry name" value="Ammonium_transpt_CS"/>
</dbReference>
<protein>
    <submittedName>
        <fullName evidence="11">Ammonium transporter 1 member 3</fullName>
    </submittedName>
</protein>
<name>A0A1Q9C038_SYMMI</name>
<evidence type="ECO:0000259" key="10">
    <source>
        <dbReference type="PROSITE" id="PS50878"/>
    </source>
</evidence>
<feature type="region of interest" description="Disordered" evidence="8">
    <location>
        <begin position="2511"/>
        <end position="2644"/>
    </location>
</feature>
<comment type="subcellular location">
    <subcellularLocation>
        <location evidence="1">Membrane</location>
        <topology evidence="1">Multi-pass membrane protein</topology>
    </subcellularLocation>
</comment>
<dbReference type="GO" id="GO:0008519">
    <property type="term" value="F:ammonium channel activity"/>
    <property type="evidence" value="ECO:0007669"/>
    <property type="project" value="InterPro"/>
</dbReference>
<dbReference type="GO" id="GO:0005886">
    <property type="term" value="C:plasma membrane"/>
    <property type="evidence" value="ECO:0007669"/>
    <property type="project" value="TreeGrafter"/>
</dbReference>
<dbReference type="InterPro" id="IPR036691">
    <property type="entry name" value="Endo/exonu/phosph_ase_sf"/>
</dbReference>
<evidence type="ECO:0000256" key="4">
    <source>
        <dbReference type="ARBA" id="ARBA00022692"/>
    </source>
</evidence>
<evidence type="ECO:0000256" key="8">
    <source>
        <dbReference type="SAM" id="MobiDB-lite"/>
    </source>
</evidence>
<feature type="domain" description="Reverse transcriptase" evidence="10">
    <location>
        <begin position="522"/>
        <end position="772"/>
    </location>
</feature>
<dbReference type="OrthoDB" id="10374008at2759"/>
<comment type="similarity">
    <text evidence="2">Belongs to the ammonia transporter channel (TC 1.A.11.2) family.</text>
</comment>
<reference evidence="11 12" key="1">
    <citation type="submission" date="2016-02" db="EMBL/GenBank/DDBJ databases">
        <title>Genome analysis of coral dinoflagellate symbionts highlights evolutionary adaptations to a symbiotic lifestyle.</title>
        <authorList>
            <person name="Aranda M."/>
            <person name="Li Y."/>
            <person name="Liew Y.J."/>
            <person name="Baumgarten S."/>
            <person name="Simakov O."/>
            <person name="Wilson M."/>
            <person name="Piel J."/>
            <person name="Ashoor H."/>
            <person name="Bougouffa S."/>
            <person name="Bajic V.B."/>
            <person name="Ryu T."/>
            <person name="Ravasi T."/>
            <person name="Bayer T."/>
            <person name="Micklem G."/>
            <person name="Kim H."/>
            <person name="Bhak J."/>
            <person name="Lajeunesse T.C."/>
            <person name="Voolstra C.R."/>
        </authorList>
    </citation>
    <scope>NUCLEOTIDE SEQUENCE [LARGE SCALE GENOMIC DNA]</scope>
    <source>
        <strain evidence="11 12">CCMP2467</strain>
    </source>
</reference>
<dbReference type="Gene3D" id="1.10.3430.10">
    <property type="entry name" value="Ammonium transporter AmtB like domains"/>
    <property type="match status" value="3"/>
</dbReference>
<dbReference type="Proteomes" id="UP000186817">
    <property type="component" value="Unassembled WGS sequence"/>
</dbReference>
<keyword evidence="5 9" id="KW-1133">Transmembrane helix</keyword>
<keyword evidence="7" id="KW-0924">Ammonia transport</keyword>
<dbReference type="Pfam" id="PF00078">
    <property type="entry name" value="RVT_1"/>
    <property type="match status" value="1"/>
</dbReference>
<dbReference type="SUPFAM" id="SSF53098">
    <property type="entry name" value="Ribonuclease H-like"/>
    <property type="match status" value="2"/>
</dbReference>
<dbReference type="PANTHER" id="PTHR11730:SF6">
    <property type="entry name" value="AMMONIUM TRANSPORTER"/>
    <property type="match status" value="1"/>
</dbReference>
<dbReference type="PANTHER" id="PTHR11730">
    <property type="entry name" value="AMMONIUM TRANSPORTER"/>
    <property type="match status" value="1"/>
</dbReference>
<feature type="transmembrane region" description="Helical" evidence="9">
    <location>
        <begin position="2466"/>
        <end position="2487"/>
    </location>
</feature>
<feature type="transmembrane region" description="Helical" evidence="9">
    <location>
        <begin position="2381"/>
        <end position="2400"/>
    </location>
</feature>
<dbReference type="SUPFAM" id="SSF56219">
    <property type="entry name" value="DNase I-like"/>
    <property type="match status" value="1"/>
</dbReference>
<evidence type="ECO:0000256" key="9">
    <source>
        <dbReference type="SAM" id="Phobius"/>
    </source>
</evidence>
<dbReference type="GO" id="GO:0003824">
    <property type="term" value="F:catalytic activity"/>
    <property type="evidence" value="ECO:0007669"/>
    <property type="project" value="InterPro"/>
</dbReference>
<keyword evidence="12" id="KW-1185">Reference proteome</keyword>
<evidence type="ECO:0000256" key="3">
    <source>
        <dbReference type="ARBA" id="ARBA00022448"/>
    </source>
</evidence>
<dbReference type="EMBL" id="LSRX01002069">
    <property type="protein sequence ID" value="OLP76297.1"/>
    <property type="molecule type" value="Genomic_DNA"/>
</dbReference>
<dbReference type="Gene3D" id="3.30.420.10">
    <property type="entry name" value="Ribonuclease H-like superfamily/Ribonuclease H"/>
    <property type="match status" value="1"/>
</dbReference>
<dbReference type="GO" id="GO:0097272">
    <property type="term" value="P:ammonium homeostasis"/>
    <property type="evidence" value="ECO:0007669"/>
    <property type="project" value="TreeGrafter"/>
</dbReference>
<accession>A0A1Q9C038</accession>
<evidence type="ECO:0000256" key="6">
    <source>
        <dbReference type="ARBA" id="ARBA00023136"/>
    </source>
</evidence>
<evidence type="ECO:0000313" key="11">
    <source>
        <dbReference type="EMBL" id="OLP76297.1"/>
    </source>
</evidence>
<dbReference type="Gene3D" id="3.60.10.10">
    <property type="entry name" value="Endonuclease/exonuclease/phosphatase"/>
    <property type="match status" value="1"/>
</dbReference>
<keyword evidence="3" id="KW-0813">Transport</keyword>
<dbReference type="SUPFAM" id="SSF111352">
    <property type="entry name" value="Ammonium transporter"/>
    <property type="match status" value="3"/>
</dbReference>
<dbReference type="InterPro" id="IPR043502">
    <property type="entry name" value="DNA/RNA_pol_sf"/>
</dbReference>